<dbReference type="AlphaFoldDB" id="A0A9J6B789"/>
<accession>A0A9J6B789</accession>
<evidence type="ECO:0000313" key="3">
    <source>
        <dbReference type="Proteomes" id="UP000824120"/>
    </source>
</evidence>
<name>A0A9J6B789_SOLCO</name>
<evidence type="ECO:0000256" key="1">
    <source>
        <dbReference type="SAM" id="MobiDB-lite"/>
    </source>
</evidence>
<dbReference type="EMBL" id="JACXVP010000001">
    <property type="protein sequence ID" value="KAG5632474.1"/>
    <property type="molecule type" value="Genomic_DNA"/>
</dbReference>
<feature type="compositionally biased region" description="Basic residues" evidence="1">
    <location>
        <begin position="8"/>
        <end position="17"/>
    </location>
</feature>
<feature type="region of interest" description="Disordered" evidence="1">
    <location>
        <begin position="1"/>
        <end position="22"/>
    </location>
</feature>
<sequence>MDTTSQKGTRRLKRTKKLKPEDRQVHLEKIKSVEKGSSRRIAEKFHEAVPCRPMTQSTTMLKDGATWLANGQDRINRTGFIGIGTGTDPRYRISLPEPGLTEPVLPEISNGSVRSLSYRIGTGLDRTGTGSYRIIMYR</sequence>
<protein>
    <submittedName>
        <fullName evidence="2">Uncharacterized protein</fullName>
    </submittedName>
</protein>
<organism evidence="2 3">
    <name type="scientific">Solanum commersonii</name>
    <name type="common">Commerson's wild potato</name>
    <name type="synonym">Commerson's nightshade</name>
    <dbReference type="NCBI Taxonomy" id="4109"/>
    <lineage>
        <taxon>Eukaryota</taxon>
        <taxon>Viridiplantae</taxon>
        <taxon>Streptophyta</taxon>
        <taxon>Embryophyta</taxon>
        <taxon>Tracheophyta</taxon>
        <taxon>Spermatophyta</taxon>
        <taxon>Magnoliopsida</taxon>
        <taxon>eudicotyledons</taxon>
        <taxon>Gunneridae</taxon>
        <taxon>Pentapetalae</taxon>
        <taxon>asterids</taxon>
        <taxon>lamiids</taxon>
        <taxon>Solanales</taxon>
        <taxon>Solanaceae</taxon>
        <taxon>Solanoideae</taxon>
        <taxon>Solaneae</taxon>
        <taxon>Solanum</taxon>
    </lineage>
</organism>
<dbReference type="Proteomes" id="UP000824120">
    <property type="component" value="Chromosome 1"/>
</dbReference>
<reference evidence="2 3" key="1">
    <citation type="submission" date="2020-09" db="EMBL/GenBank/DDBJ databases">
        <title>De no assembly of potato wild relative species, Solanum commersonii.</title>
        <authorList>
            <person name="Cho K."/>
        </authorList>
    </citation>
    <scope>NUCLEOTIDE SEQUENCE [LARGE SCALE GENOMIC DNA]</scope>
    <source>
        <strain evidence="2">LZ3.2</strain>
        <tissue evidence="2">Leaf</tissue>
    </source>
</reference>
<evidence type="ECO:0000313" key="2">
    <source>
        <dbReference type="EMBL" id="KAG5632474.1"/>
    </source>
</evidence>
<proteinExistence type="predicted"/>
<gene>
    <name evidence="2" type="ORF">H5410_004191</name>
</gene>
<comment type="caution">
    <text evidence="2">The sequence shown here is derived from an EMBL/GenBank/DDBJ whole genome shotgun (WGS) entry which is preliminary data.</text>
</comment>
<dbReference type="OrthoDB" id="2013972at2759"/>
<keyword evidence="3" id="KW-1185">Reference proteome</keyword>